<keyword evidence="2" id="KW-1185">Reference proteome</keyword>
<dbReference type="PANTHER" id="PTHR45841">
    <property type="entry name" value="MRNA TURNOVER PROTEIN 4 MRTO4"/>
    <property type="match status" value="1"/>
</dbReference>
<dbReference type="PANTHER" id="PTHR45841:SF4">
    <property type="entry name" value="RIBOSOME ASSEMBLY FACTOR MRT4"/>
    <property type="match status" value="1"/>
</dbReference>
<dbReference type="Proteomes" id="UP000824890">
    <property type="component" value="Unassembled WGS sequence"/>
</dbReference>
<proteinExistence type="predicted"/>
<dbReference type="EMBL" id="JAGKQM010000004">
    <property type="protein sequence ID" value="KAH0928949.1"/>
    <property type="molecule type" value="Genomic_DNA"/>
</dbReference>
<dbReference type="InterPro" id="IPR051742">
    <property type="entry name" value="Ribosome_Assembly_uL10"/>
</dbReference>
<evidence type="ECO:0000313" key="1">
    <source>
        <dbReference type="EMBL" id="KAH0928949.1"/>
    </source>
</evidence>
<protein>
    <submittedName>
        <fullName evidence="1">Uncharacterized protein</fullName>
    </submittedName>
</protein>
<name>A0ABQ8DHS8_BRANA</name>
<evidence type="ECO:0000313" key="2">
    <source>
        <dbReference type="Proteomes" id="UP000824890"/>
    </source>
</evidence>
<gene>
    <name evidence="1" type="ORF">HID58_014676</name>
</gene>
<reference evidence="1 2" key="1">
    <citation type="submission" date="2021-05" db="EMBL/GenBank/DDBJ databases">
        <title>Genome Assembly of Synthetic Allotetraploid Brassica napus Reveals Homoeologous Exchanges between Subgenomes.</title>
        <authorList>
            <person name="Davis J.T."/>
        </authorList>
    </citation>
    <scope>NUCLEOTIDE SEQUENCE [LARGE SCALE GENOMIC DNA]</scope>
    <source>
        <strain evidence="2">cv. Da-Ae</strain>
        <tissue evidence="1">Seedling</tissue>
    </source>
</reference>
<sequence>KLIEKSDEWSLKVFCSCFVDDKEEKKGSRRRVLLMISEKDMKNIKFEEFRHNGSLLLVLLLEMKSIMPSLNFPRLCTQLLTIVVLYYLVFSRQLHFYICFGILFQLLHGDDELLITDMPKEEVESLFDSYEDSDFTRTESTAVVTGGLLEKFTYELELFLRKKGVSVRLNKGCILPLLVSLFLIHKVQPDVDHVTVSWIPANNLFAIMVSIIDQDLAQKNVYQNQVEQSGELTVKMPEILRDRKAYALKKARKA</sequence>
<feature type="non-terminal residue" evidence="1">
    <location>
        <position position="1"/>
    </location>
</feature>
<organism evidence="1 2">
    <name type="scientific">Brassica napus</name>
    <name type="common">Rape</name>
    <dbReference type="NCBI Taxonomy" id="3708"/>
    <lineage>
        <taxon>Eukaryota</taxon>
        <taxon>Viridiplantae</taxon>
        <taxon>Streptophyta</taxon>
        <taxon>Embryophyta</taxon>
        <taxon>Tracheophyta</taxon>
        <taxon>Spermatophyta</taxon>
        <taxon>Magnoliopsida</taxon>
        <taxon>eudicotyledons</taxon>
        <taxon>Gunneridae</taxon>
        <taxon>Pentapetalae</taxon>
        <taxon>rosids</taxon>
        <taxon>malvids</taxon>
        <taxon>Brassicales</taxon>
        <taxon>Brassicaceae</taxon>
        <taxon>Brassiceae</taxon>
        <taxon>Brassica</taxon>
    </lineage>
</organism>
<accession>A0ABQ8DHS8</accession>
<comment type="caution">
    <text evidence="1">The sequence shown here is derived from an EMBL/GenBank/DDBJ whole genome shotgun (WGS) entry which is preliminary data.</text>
</comment>